<dbReference type="EMBL" id="RBQF01000343">
    <property type="protein sequence ID" value="RMP02543.1"/>
    <property type="molecule type" value="Genomic_DNA"/>
</dbReference>
<proteinExistence type="predicted"/>
<evidence type="ECO:0000313" key="2">
    <source>
        <dbReference type="Proteomes" id="UP000276587"/>
    </source>
</evidence>
<evidence type="ECO:0000313" key="1">
    <source>
        <dbReference type="EMBL" id="RMP02543.1"/>
    </source>
</evidence>
<protein>
    <submittedName>
        <fullName evidence="1">Uncharacterized protein</fullName>
    </submittedName>
</protein>
<dbReference type="Proteomes" id="UP000276587">
    <property type="component" value="Unassembled WGS sequence"/>
</dbReference>
<reference evidence="1 2" key="1">
    <citation type="submission" date="2018-08" db="EMBL/GenBank/DDBJ databases">
        <title>Recombination of ecologically and evolutionarily significant loci maintains genetic cohesion in the Pseudomonas syringae species complex.</title>
        <authorList>
            <person name="Dillon M."/>
            <person name="Thakur S."/>
            <person name="Almeida R.N.D."/>
            <person name="Weir B.S."/>
            <person name="Guttman D.S."/>
        </authorList>
    </citation>
    <scope>NUCLEOTIDE SEQUENCE [LARGE SCALE GENOMIC DNA]</scope>
    <source>
        <strain evidence="1 2">ICMP 3555</strain>
    </source>
</reference>
<accession>A0A3M4A6L7</accession>
<name>A0A3M4A6L7_PSEMA</name>
<keyword evidence="2" id="KW-1185">Reference proteome</keyword>
<comment type="caution">
    <text evidence="1">The sequence shown here is derived from an EMBL/GenBank/DDBJ whole genome shotgun (WGS) entry which is preliminary data.</text>
</comment>
<gene>
    <name evidence="1" type="ORF">ALQ29_00619</name>
</gene>
<organism evidence="1 2">
    <name type="scientific">Pseudomonas marginalis pv. marginalis</name>
    <dbReference type="NCBI Taxonomy" id="97473"/>
    <lineage>
        <taxon>Bacteria</taxon>
        <taxon>Pseudomonadati</taxon>
        <taxon>Pseudomonadota</taxon>
        <taxon>Gammaproteobacteria</taxon>
        <taxon>Pseudomonadales</taxon>
        <taxon>Pseudomonadaceae</taxon>
        <taxon>Pseudomonas</taxon>
    </lineage>
</organism>
<dbReference type="AlphaFoldDB" id="A0A3M4A6L7"/>
<sequence>MAVCREQARSHRFYRAHFDDPLFLRNDKMNSPQVYYSLSNGFTDILRRVI</sequence>